<proteinExistence type="predicted"/>
<sequence>MGNFVFDKLADQIPIIRVALAEQITDFHDLLVVDDNRIF</sequence>
<dbReference type="EMBL" id="VSSQ01102705">
    <property type="protein sequence ID" value="MPN43952.1"/>
    <property type="molecule type" value="Genomic_DNA"/>
</dbReference>
<gene>
    <name evidence="1" type="ORF">SDC9_191513</name>
</gene>
<protein>
    <submittedName>
        <fullName evidence="1">Uncharacterized protein</fullName>
    </submittedName>
</protein>
<name>A0A645HZN7_9ZZZZ</name>
<comment type="caution">
    <text evidence="1">The sequence shown here is derived from an EMBL/GenBank/DDBJ whole genome shotgun (WGS) entry which is preliminary data.</text>
</comment>
<reference evidence="1" key="1">
    <citation type="submission" date="2019-08" db="EMBL/GenBank/DDBJ databases">
        <authorList>
            <person name="Kucharzyk K."/>
            <person name="Murdoch R.W."/>
            <person name="Higgins S."/>
            <person name="Loffler F."/>
        </authorList>
    </citation>
    <scope>NUCLEOTIDE SEQUENCE</scope>
</reference>
<organism evidence="1">
    <name type="scientific">bioreactor metagenome</name>
    <dbReference type="NCBI Taxonomy" id="1076179"/>
    <lineage>
        <taxon>unclassified sequences</taxon>
        <taxon>metagenomes</taxon>
        <taxon>ecological metagenomes</taxon>
    </lineage>
</organism>
<dbReference type="AlphaFoldDB" id="A0A645HZN7"/>
<evidence type="ECO:0000313" key="1">
    <source>
        <dbReference type="EMBL" id="MPN43952.1"/>
    </source>
</evidence>
<accession>A0A645HZN7</accession>